<proteinExistence type="predicted"/>
<dbReference type="PROSITE" id="PS00028">
    <property type="entry name" value="ZINC_FINGER_C2H2_1"/>
    <property type="match status" value="1"/>
</dbReference>
<comment type="caution">
    <text evidence="2">The sequence shown here is derived from an EMBL/GenBank/DDBJ whole genome shotgun (WGS) entry which is preliminary data.</text>
</comment>
<reference evidence="2" key="1">
    <citation type="journal article" date="2014" name="Front. Microbiol.">
        <title>High frequency of phylogenetically diverse reductive dehalogenase-homologous genes in deep subseafloor sedimentary metagenomes.</title>
        <authorList>
            <person name="Kawai M."/>
            <person name="Futagami T."/>
            <person name="Toyoda A."/>
            <person name="Takaki Y."/>
            <person name="Nishi S."/>
            <person name="Hori S."/>
            <person name="Arai W."/>
            <person name="Tsubouchi T."/>
            <person name="Morono Y."/>
            <person name="Uchiyama I."/>
            <person name="Ito T."/>
            <person name="Fujiyama A."/>
            <person name="Inagaki F."/>
            <person name="Takami H."/>
        </authorList>
    </citation>
    <scope>NUCLEOTIDE SEQUENCE</scope>
    <source>
        <strain evidence="2">Expedition CK06-06</strain>
    </source>
</reference>
<evidence type="ECO:0000259" key="1">
    <source>
        <dbReference type="PROSITE" id="PS50157"/>
    </source>
</evidence>
<gene>
    <name evidence="2" type="ORF">S12H4_49401</name>
</gene>
<accession>X1VD95</accession>
<dbReference type="AlphaFoldDB" id="X1VD95"/>
<dbReference type="InterPro" id="IPR013087">
    <property type="entry name" value="Znf_C2H2_type"/>
</dbReference>
<evidence type="ECO:0000313" key="2">
    <source>
        <dbReference type="EMBL" id="GAJ11866.1"/>
    </source>
</evidence>
<dbReference type="EMBL" id="BARW01030987">
    <property type="protein sequence ID" value="GAJ11866.1"/>
    <property type="molecule type" value="Genomic_DNA"/>
</dbReference>
<dbReference type="PROSITE" id="PS50157">
    <property type="entry name" value="ZINC_FINGER_C2H2_2"/>
    <property type="match status" value="1"/>
</dbReference>
<sequence>MLYEIEVTNKKGEGIFRAKHYFEAEKERTVFTDEEGFKELKACRNLVLKIFYKCPYCKKRYDKKRGLYTHINMTHPEHAHTI</sequence>
<name>X1VD95_9ZZZZ</name>
<organism evidence="2">
    <name type="scientific">marine sediment metagenome</name>
    <dbReference type="NCBI Taxonomy" id="412755"/>
    <lineage>
        <taxon>unclassified sequences</taxon>
        <taxon>metagenomes</taxon>
        <taxon>ecological metagenomes</taxon>
    </lineage>
</organism>
<feature type="domain" description="C2H2-type" evidence="1">
    <location>
        <begin position="52"/>
        <end position="80"/>
    </location>
</feature>
<protein>
    <recommendedName>
        <fullName evidence="1">C2H2-type domain-containing protein</fullName>
    </recommendedName>
</protein>